<comment type="caution">
    <text evidence="2">The sequence shown here is derived from an EMBL/GenBank/DDBJ whole genome shotgun (WGS) entry which is preliminary data.</text>
</comment>
<dbReference type="EMBL" id="VUJU01000407">
    <property type="protein sequence ID" value="KAF0770615.1"/>
    <property type="molecule type" value="Genomic_DNA"/>
</dbReference>
<evidence type="ECO:0000313" key="3">
    <source>
        <dbReference type="Proteomes" id="UP000478052"/>
    </source>
</evidence>
<protein>
    <submittedName>
        <fullName evidence="2">Uncharacterized protein</fullName>
    </submittedName>
</protein>
<feature type="compositionally biased region" description="Polar residues" evidence="1">
    <location>
        <begin position="31"/>
        <end position="44"/>
    </location>
</feature>
<feature type="non-terminal residue" evidence="2">
    <location>
        <position position="1"/>
    </location>
</feature>
<dbReference type="Proteomes" id="UP000478052">
    <property type="component" value="Unassembled WGS sequence"/>
</dbReference>
<gene>
    <name evidence="2" type="ORF">FWK35_00016927</name>
</gene>
<dbReference type="AlphaFoldDB" id="A0A6G0ZI59"/>
<organism evidence="2 3">
    <name type="scientific">Aphis craccivora</name>
    <name type="common">Cowpea aphid</name>
    <dbReference type="NCBI Taxonomy" id="307492"/>
    <lineage>
        <taxon>Eukaryota</taxon>
        <taxon>Metazoa</taxon>
        <taxon>Ecdysozoa</taxon>
        <taxon>Arthropoda</taxon>
        <taxon>Hexapoda</taxon>
        <taxon>Insecta</taxon>
        <taxon>Pterygota</taxon>
        <taxon>Neoptera</taxon>
        <taxon>Paraneoptera</taxon>
        <taxon>Hemiptera</taxon>
        <taxon>Sternorrhyncha</taxon>
        <taxon>Aphidomorpha</taxon>
        <taxon>Aphidoidea</taxon>
        <taxon>Aphididae</taxon>
        <taxon>Aphidini</taxon>
        <taxon>Aphis</taxon>
        <taxon>Aphis</taxon>
    </lineage>
</organism>
<sequence>HTSYYFLRPLRCVKSRREHSSDICSKDKSSPSKCTPCTGEHTSSNKGYPTYKALLKRRIETHSNRQNSNTALTSPILKSLTSPPQSFLRLRCQF</sequence>
<evidence type="ECO:0000256" key="1">
    <source>
        <dbReference type="SAM" id="MobiDB-lite"/>
    </source>
</evidence>
<proteinExistence type="predicted"/>
<evidence type="ECO:0000313" key="2">
    <source>
        <dbReference type="EMBL" id="KAF0770615.1"/>
    </source>
</evidence>
<name>A0A6G0ZI59_APHCR</name>
<accession>A0A6G0ZI59</accession>
<keyword evidence="3" id="KW-1185">Reference proteome</keyword>
<reference evidence="2 3" key="1">
    <citation type="submission" date="2019-08" db="EMBL/GenBank/DDBJ databases">
        <title>Whole genome of Aphis craccivora.</title>
        <authorList>
            <person name="Voronova N.V."/>
            <person name="Shulinski R.S."/>
            <person name="Bandarenka Y.V."/>
            <person name="Zhorov D.G."/>
            <person name="Warner D."/>
        </authorList>
    </citation>
    <scope>NUCLEOTIDE SEQUENCE [LARGE SCALE GENOMIC DNA]</scope>
    <source>
        <strain evidence="2">180601</strain>
        <tissue evidence="2">Whole Body</tissue>
    </source>
</reference>
<feature type="region of interest" description="Disordered" evidence="1">
    <location>
        <begin position="24"/>
        <end position="44"/>
    </location>
</feature>